<dbReference type="RefSeq" id="WP_200522831.1">
    <property type="nucleotide sequence ID" value="NZ_JAEHNZ010000003.1"/>
</dbReference>
<protein>
    <submittedName>
        <fullName evidence="1">Uncharacterized protein</fullName>
    </submittedName>
</protein>
<proteinExistence type="predicted"/>
<dbReference type="EMBL" id="JAEHNZ010000003">
    <property type="protein sequence ID" value="MBK0396763.1"/>
    <property type="molecule type" value="Genomic_DNA"/>
</dbReference>
<name>A0ABS1BUC9_9NEIS</name>
<evidence type="ECO:0000313" key="1">
    <source>
        <dbReference type="EMBL" id="MBK0396763.1"/>
    </source>
</evidence>
<keyword evidence="2" id="KW-1185">Reference proteome</keyword>
<evidence type="ECO:0000313" key="2">
    <source>
        <dbReference type="Proteomes" id="UP000614058"/>
    </source>
</evidence>
<organism evidence="1 2">
    <name type="scientific">Kingella bonacorsii</name>
    <dbReference type="NCBI Taxonomy" id="2796361"/>
    <lineage>
        <taxon>Bacteria</taxon>
        <taxon>Pseudomonadati</taxon>
        <taxon>Pseudomonadota</taxon>
        <taxon>Betaproteobacteria</taxon>
        <taxon>Neisseriales</taxon>
        <taxon>Neisseriaceae</taxon>
        <taxon>Kingella</taxon>
    </lineage>
</organism>
<comment type="caution">
    <text evidence="1">The sequence shown here is derived from an EMBL/GenBank/DDBJ whole genome shotgun (WGS) entry which is preliminary data.</text>
</comment>
<gene>
    <name evidence="1" type="ORF">JDW22_09315</name>
</gene>
<reference evidence="1 2" key="1">
    <citation type="journal article" date="2021" name="Pathogens">
        <title>Isolation and Characterization of Kingella bonacorsii sp. nov., A Novel Kingella Species Detected in a Stable Periodontitis Subject.</title>
        <authorList>
            <person name="Antezack A."/>
            <person name="Boxberger M."/>
            <person name="Rolland C."/>
            <person name="Monnet-Corti V."/>
            <person name="La Scola B."/>
        </authorList>
    </citation>
    <scope>NUCLEOTIDE SEQUENCE [LARGE SCALE GENOMIC DNA]</scope>
    <source>
        <strain evidence="1 2">Marseille-Q4569</strain>
    </source>
</reference>
<sequence length="63" mass="6922">MGQPEIQSGPQKTVWHRAERFCFFRLPLGVEPDGSLKGLQAAKGSLKIRFQAAFYNAASCALP</sequence>
<dbReference type="Proteomes" id="UP000614058">
    <property type="component" value="Unassembled WGS sequence"/>
</dbReference>
<accession>A0ABS1BUC9</accession>